<dbReference type="GO" id="GO:0005576">
    <property type="term" value="C:extracellular region"/>
    <property type="evidence" value="ECO:0007669"/>
    <property type="project" value="TreeGrafter"/>
</dbReference>
<dbReference type="Pfam" id="PF14543">
    <property type="entry name" value="TAXi_N"/>
    <property type="match status" value="2"/>
</dbReference>
<evidence type="ECO:0000259" key="7">
    <source>
        <dbReference type="PROSITE" id="PS51767"/>
    </source>
</evidence>
<protein>
    <recommendedName>
        <fullName evidence="7">Peptidase A1 domain-containing protein</fullName>
    </recommendedName>
</protein>
<dbReference type="Proteomes" id="UP001054252">
    <property type="component" value="Unassembled WGS sequence"/>
</dbReference>
<feature type="chain" id="PRO_5043741815" description="Peptidase A1 domain-containing protein" evidence="6">
    <location>
        <begin position="29"/>
        <end position="388"/>
    </location>
</feature>
<feature type="domain" description="Peptidase A1" evidence="7">
    <location>
        <begin position="92"/>
        <end position="379"/>
    </location>
</feature>
<keyword evidence="9" id="KW-1185">Reference proteome</keyword>
<evidence type="ECO:0000256" key="3">
    <source>
        <dbReference type="ARBA" id="ARBA00022750"/>
    </source>
</evidence>
<dbReference type="InterPro" id="IPR032799">
    <property type="entry name" value="TAXi_C"/>
</dbReference>
<dbReference type="InterPro" id="IPR033121">
    <property type="entry name" value="PEPTIDASE_A1"/>
</dbReference>
<dbReference type="InterPro" id="IPR034161">
    <property type="entry name" value="Pepsin-like_plant"/>
</dbReference>
<dbReference type="AlphaFoldDB" id="A0AAV5JU66"/>
<dbReference type="InterPro" id="IPR051708">
    <property type="entry name" value="Plant_Aspart_Prot_A1"/>
</dbReference>
<gene>
    <name evidence="8" type="ORF">SLEP1_g28561</name>
</gene>
<proteinExistence type="inferred from homology"/>
<dbReference type="PANTHER" id="PTHR47967:SF14">
    <property type="entry name" value="EUKARYOTIC ASPARTYL PROTEASE FAMILY PROTEIN"/>
    <property type="match status" value="1"/>
</dbReference>
<dbReference type="Gene3D" id="2.40.70.10">
    <property type="entry name" value="Acid Proteases"/>
    <property type="match status" value="3"/>
</dbReference>
<feature type="signal peptide" evidence="6">
    <location>
        <begin position="1"/>
        <end position="28"/>
    </location>
</feature>
<evidence type="ECO:0000313" key="9">
    <source>
        <dbReference type="Proteomes" id="UP001054252"/>
    </source>
</evidence>
<sequence length="388" mass="42968">MKTLLAVPSLPLFILTIFVLSIPTTTVATPKPVAIKLIHRDSIHSPYHSPKANAIDRMERAVEVSISQLQRITTMDDAIQANILPSINSFMFLANLSIGQPPIPQFTIMDTGSSLLWVQCLPCPPSTGILAMEQVTFETSDEGIITVPNVVFGCGHNNGNFKDGRTSGVLGLGYKPVSLVSHLGSRFSYCISNLFDTTYSHNKLVLGSGAKLEGYSTPLEVINGHYYIDLQGISIGEKRLDIDPSIFKTKSKNRSGVIIDSGSPATWLVKEAYETLQSEVQNLLDVRLTKLLFEPWPLCYQGILSQDLIGFPAVTFHFAEGADLVLDIESLFFQRRQYEVCMSVFPSHAIRTDLSLVGIMAQQNYNIAYDIPGKKLYFQRIECELLDD</sequence>
<dbReference type="PANTHER" id="PTHR47967">
    <property type="entry name" value="OS07G0603500 PROTEIN-RELATED"/>
    <property type="match status" value="1"/>
</dbReference>
<dbReference type="EMBL" id="BPVZ01000049">
    <property type="protein sequence ID" value="GKV18139.1"/>
    <property type="molecule type" value="Genomic_DNA"/>
</dbReference>
<keyword evidence="3" id="KW-0064">Aspartyl protease</keyword>
<evidence type="ECO:0000313" key="8">
    <source>
        <dbReference type="EMBL" id="GKV18139.1"/>
    </source>
</evidence>
<organism evidence="8 9">
    <name type="scientific">Rubroshorea leprosula</name>
    <dbReference type="NCBI Taxonomy" id="152421"/>
    <lineage>
        <taxon>Eukaryota</taxon>
        <taxon>Viridiplantae</taxon>
        <taxon>Streptophyta</taxon>
        <taxon>Embryophyta</taxon>
        <taxon>Tracheophyta</taxon>
        <taxon>Spermatophyta</taxon>
        <taxon>Magnoliopsida</taxon>
        <taxon>eudicotyledons</taxon>
        <taxon>Gunneridae</taxon>
        <taxon>Pentapetalae</taxon>
        <taxon>rosids</taxon>
        <taxon>malvids</taxon>
        <taxon>Malvales</taxon>
        <taxon>Dipterocarpaceae</taxon>
        <taxon>Rubroshorea</taxon>
    </lineage>
</organism>
<name>A0AAV5JU66_9ROSI</name>
<keyword evidence="6" id="KW-0732">Signal</keyword>
<evidence type="ECO:0000256" key="1">
    <source>
        <dbReference type="ARBA" id="ARBA00007447"/>
    </source>
</evidence>
<dbReference type="PROSITE" id="PS51767">
    <property type="entry name" value="PEPTIDASE_A1"/>
    <property type="match status" value="1"/>
</dbReference>
<dbReference type="GO" id="GO:0004190">
    <property type="term" value="F:aspartic-type endopeptidase activity"/>
    <property type="evidence" value="ECO:0007669"/>
    <property type="project" value="UniProtKB-KW"/>
</dbReference>
<reference evidence="8 9" key="1">
    <citation type="journal article" date="2021" name="Commun. Biol.">
        <title>The genome of Shorea leprosula (Dipterocarpaceae) highlights the ecological relevance of drought in aseasonal tropical rainforests.</title>
        <authorList>
            <person name="Ng K.K.S."/>
            <person name="Kobayashi M.J."/>
            <person name="Fawcett J.A."/>
            <person name="Hatakeyama M."/>
            <person name="Paape T."/>
            <person name="Ng C.H."/>
            <person name="Ang C.C."/>
            <person name="Tnah L.H."/>
            <person name="Lee C.T."/>
            <person name="Nishiyama T."/>
            <person name="Sese J."/>
            <person name="O'Brien M.J."/>
            <person name="Copetti D."/>
            <person name="Mohd Noor M.I."/>
            <person name="Ong R.C."/>
            <person name="Putra M."/>
            <person name="Sireger I.Z."/>
            <person name="Indrioko S."/>
            <person name="Kosugi Y."/>
            <person name="Izuno A."/>
            <person name="Isagi Y."/>
            <person name="Lee S.L."/>
            <person name="Shimizu K.K."/>
        </authorList>
    </citation>
    <scope>NUCLEOTIDE SEQUENCE [LARGE SCALE GENOMIC DNA]</scope>
    <source>
        <strain evidence="8">214</strain>
    </source>
</reference>
<keyword evidence="5" id="KW-0325">Glycoprotein</keyword>
<evidence type="ECO:0000256" key="5">
    <source>
        <dbReference type="ARBA" id="ARBA00023180"/>
    </source>
</evidence>
<keyword evidence="4" id="KW-0378">Hydrolase</keyword>
<accession>A0AAV5JU66</accession>
<dbReference type="InterPro" id="IPR021109">
    <property type="entry name" value="Peptidase_aspartic_dom_sf"/>
</dbReference>
<dbReference type="Pfam" id="PF14541">
    <property type="entry name" value="TAXi_C"/>
    <property type="match status" value="1"/>
</dbReference>
<comment type="caution">
    <text evidence="8">The sequence shown here is derived from an EMBL/GenBank/DDBJ whole genome shotgun (WGS) entry which is preliminary data.</text>
</comment>
<evidence type="ECO:0000256" key="4">
    <source>
        <dbReference type="ARBA" id="ARBA00022801"/>
    </source>
</evidence>
<evidence type="ECO:0000256" key="6">
    <source>
        <dbReference type="SAM" id="SignalP"/>
    </source>
</evidence>
<dbReference type="GO" id="GO:0006508">
    <property type="term" value="P:proteolysis"/>
    <property type="evidence" value="ECO:0007669"/>
    <property type="project" value="UniProtKB-KW"/>
</dbReference>
<dbReference type="CDD" id="cd05476">
    <property type="entry name" value="pepsin_A_like_plant"/>
    <property type="match status" value="1"/>
</dbReference>
<comment type="similarity">
    <text evidence="1">Belongs to the peptidase A1 family.</text>
</comment>
<dbReference type="SUPFAM" id="SSF50630">
    <property type="entry name" value="Acid proteases"/>
    <property type="match status" value="1"/>
</dbReference>
<dbReference type="InterPro" id="IPR032861">
    <property type="entry name" value="TAXi_N"/>
</dbReference>
<keyword evidence="2" id="KW-0645">Protease</keyword>
<dbReference type="FunFam" id="2.40.70.10:FF:000033">
    <property type="entry name" value="Aspartyl protease family protein"/>
    <property type="match status" value="1"/>
</dbReference>
<evidence type="ECO:0000256" key="2">
    <source>
        <dbReference type="ARBA" id="ARBA00022670"/>
    </source>
</evidence>